<dbReference type="SMART" id="SM00267">
    <property type="entry name" value="GGDEF"/>
    <property type="match status" value="1"/>
</dbReference>
<comment type="catalytic activity">
    <reaction evidence="3">
        <text>2 GTP = 3',3'-c-di-GMP + 2 diphosphate</text>
        <dbReference type="Rhea" id="RHEA:24898"/>
        <dbReference type="ChEBI" id="CHEBI:33019"/>
        <dbReference type="ChEBI" id="CHEBI:37565"/>
        <dbReference type="ChEBI" id="CHEBI:58805"/>
        <dbReference type="EC" id="2.7.7.65"/>
    </reaction>
</comment>
<gene>
    <name evidence="5" type="ordered locus">CJA_3459</name>
</gene>
<reference evidence="5 6" key="1">
    <citation type="journal article" date="2008" name="J. Bacteriol.">
        <title>Insights into plant cell wall degradation from the genome sequence of the soil bacterium Cellvibrio japonicus.</title>
        <authorList>
            <person name="Deboy R.T."/>
            <person name="Mongodin E.F."/>
            <person name="Fouts D.E."/>
            <person name="Tailford L.E."/>
            <person name="Khouri H."/>
            <person name="Emerson J.B."/>
            <person name="Mohamoud Y."/>
            <person name="Watkins K."/>
            <person name="Henrissat B."/>
            <person name="Gilbert H.J."/>
            <person name="Nelson K.E."/>
        </authorList>
    </citation>
    <scope>NUCLEOTIDE SEQUENCE [LARGE SCALE GENOMIC DNA]</scope>
    <source>
        <strain evidence="5 6">Ueda107</strain>
    </source>
</reference>
<proteinExistence type="predicted"/>
<dbReference type="InterPro" id="IPR000160">
    <property type="entry name" value="GGDEF_dom"/>
</dbReference>
<evidence type="ECO:0000256" key="2">
    <source>
        <dbReference type="ARBA" id="ARBA00012528"/>
    </source>
</evidence>
<dbReference type="PROSITE" id="PS50887">
    <property type="entry name" value="GGDEF"/>
    <property type="match status" value="1"/>
</dbReference>
<name>B3PG05_CELJU</name>
<sequence>MRCVFPGNITNVHYSCSLNQLFATGPTRGIDLSGYTHMRIHVAHNGKTPRRIRVSLRNFAPAYSRETDTNSSKYHAVILRSEEINRMTSIPIHDFTVSDWWIDQYQIPRSQAQLELSNVMNLGLDFFDSLTPGDDELELRHLEFTGEWISKETWYLLILGCWMAGITLYATSRLIQLNRQTKHDTQVINSLHLDKQKLQLETDKFRRLSTVDPLTQAYNRFGIDQIVTTLMNHSELQTTEAADFALMVMDIDHFKQINDNYGHDLGDKILQRIAHIIQENLHAEDFLGRWGGEEFIVIQPNTSKEFAMALADKIRQVIATTYFESGNTVRVTLSVGVGERLIGEDFAATFKRVDEALYRAKAEGRNRCIMV</sequence>
<dbReference type="Gene3D" id="3.30.70.270">
    <property type="match status" value="1"/>
</dbReference>
<evidence type="ECO:0000259" key="4">
    <source>
        <dbReference type="PROSITE" id="PS50887"/>
    </source>
</evidence>
<dbReference type="CDD" id="cd01949">
    <property type="entry name" value="GGDEF"/>
    <property type="match status" value="1"/>
</dbReference>
<evidence type="ECO:0000313" key="5">
    <source>
        <dbReference type="EMBL" id="ACE84988.1"/>
    </source>
</evidence>
<evidence type="ECO:0000256" key="3">
    <source>
        <dbReference type="ARBA" id="ARBA00034247"/>
    </source>
</evidence>
<organism evidence="5 6">
    <name type="scientific">Cellvibrio japonicus (strain Ueda107)</name>
    <name type="common">Pseudomonas fluorescens subsp. cellulosa</name>
    <dbReference type="NCBI Taxonomy" id="498211"/>
    <lineage>
        <taxon>Bacteria</taxon>
        <taxon>Pseudomonadati</taxon>
        <taxon>Pseudomonadota</taxon>
        <taxon>Gammaproteobacteria</taxon>
        <taxon>Cellvibrionales</taxon>
        <taxon>Cellvibrionaceae</taxon>
        <taxon>Cellvibrio</taxon>
    </lineage>
</organism>
<feature type="domain" description="GGDEF" evidence="4">
    <location>
        <begin position="242"/>
        <end position="371"/>
    </location>
</feature>
<dbReference type="KEGG" id="cja:CJA_3459"/>
<evidence type="ECO:0000256" key="1">
    <source>
        <dbReference type="ARBA" id="ARBA00001946"/>
    </source>
</evidence>
<evidence type="ECO:0000313" key="6">
    <source>
        <dbReference type="Proteomes" id="UP000001036"/>
    </source>
</evidence>
<dbReference type="HOGENOM" id="CLU_052018_0_0_6"/>
<dbReference type="EMBL" id="CP000934">
    <property type="protein sequence ID" value="ACE84988.1"/>
    <property type="molecule type" value="Genomic_DNA"/>
</dbReference>
<keyword evidence="6" id="KW-1185">Reference proteome</keyword>
<dbReference type="FunFam" id="3.30.70.270:FF:000001">
    <property type="entry name" value="Diguanylate cyclase domain protein"/>
    <property type="match status" value="1"/>
</dbReference>
<dbReference type="Proteomes" id="UP000001036">
    <property type="component" value="Chromosome"/>
</dbReference>
<dbReference type="GO" id="GO:0052621">
    <property type="term" value="F:diguanylate cyclase activity"/>
    <property type="evidence" value="ECO:0007669"/>
    <property type="project" value="UniProtKB-EC"/>
</dbReference>
<dbReference type="EC" id="2.7.7.65" evidence="2"/>
<dbReference type="eggNOG" id="COG3706">
    <property type="taxonomic scope" value="Bacteria"/>
</dbReference>
<comment type="cofactor">
    <cofactor evidence="1">
        <name>Mg(2+)</name>
        <dbReference type="ChEBI" id="CHEBI:18420"/>
    </cofactor>
</comment>
<dbReference type="InterPro" id="IPR043128">
    <property type="entry name" value="Rev_trsase/Diguanyl_cyclase"/>
</dbReference>
<dbReference type="PANTHER" id="PTHR45138:SF9">
    <property type="entry name" value="DIGUANYLATE CYCLASE DGCM-RELATED"/>
    <property type="match status" value="1"/>
</dbReference>
<dbReference type="Pfam" id="PF00990">
    <property type="entry name" value="GGDEF"/>
    <property type="match status" value="1"/>
</dbReference>
<accession>B3PG05</accession>
<dbReference type="STRING" id="498211.CJA_3459"/>
<dbReference type="NCBIfam" id="TIGR00254">
    <property type="entry name" value="GGDEF"/>
    <property type="match status" value="1"/>
</dbReference>
<dbReference type="AlphaFoldDB" id="B3PG05"/>
<dbReference type="SUPFAM" id="SSF55073">
    <property type="entry name" value="Nucleotide cyclase"/>
    <property type="match status" value="1"/>
</dbReference>
<dbReference type="InterPro" id="IPR029787">
    <property type="entry name" value="Nucleotide_cyclase"/>
</dbReference>
<protein>
    <recommendedName>
        <fullName evidence="2">diguanylate cyclase</fullName>
        <ecNumber evidence="2">2.7.7.65</ecNumber>
    </recommendedName>
</protein>
<dbReference type="PANTHER" id="PTHR45138">
    <property type="entry name" value="REGULATORY COMPONENTS OF SENSORY TRANSDUCTION SYSTEM"/>
    <property type="match status" value="1"/>
</dbReference>
<dbReference type="InterPro" id="IPR050469">
    <property type="entry name" value="Diguanylate_Cyclase"/>
</dbReference>